<organism evidence="1 2">
    <name type="scientific">Methanosarcina barkeri MS</name>
    <dbReference type="NCBI Taxonomy" id="1434108"/>
    <lineage>
        <taxon>Archaea</taxon>
        <taxon>Methanobacteriati</taxon>
        <taxon>Methanobacteriota</taxon>
        <taxon>Stenosarchaea group</taxon>
        <taxon>Methanomicrobia</taxon>
        <taxon>Methanosarcinales</taxon>
        <taxon>Methanosarcinaceae</taxon>
        <taxon>Methanosarcina</taxon>
    </lineage>
</organism>
<keyword evidence="2" id="KW-1185">Reference proteome</keyword>
<dbReference type="HOGENOM" id="CLU_2177865_0_0_2"/>
<reference evidence="1 2" key="1">
    <citation type="submission" date="2014-07" db="EMBL/GenBank/DDBJ databases">
        <title>Methanogenic archaea and the global carbon cycle.</title>
        <authorList>
            <person name="Henriksen J.R."/>
            <person name="Luke J."/>
            <person name="Reinhart S."/>
            <person name="Benedict M.N."/>
            <person name="Youngblut N.D."/>
            <person name="Metcalf M.E."/>
            <person name="Whitaker R.J."/>
            <person name="Metcalf W.W."/>
        </authorList>
    </citation>
    <scope>NUCLEOTIDE SEQUENCE [LARGE SCALE GENOMIC DNA]</scope>
    <source>
        <strain evidence="1 2">MS</strain>
    </source>
</reference>
<dbReference type="Proteomes" id="UP000033033">
    <property type="component" value="Chromosome"/>
</dbReference>
<evidence type="ECO:0000313" key="1">
    <source>
        <dbReference type="EMBL" id="AKB54029.1"/>
    </source>
</evidence>
<protein>
    <submittedName>
        <fullName evidence="1">Uncharacterized protein</fullName>
    </submittedName>
</protein>
<evidence type="ECO:0000313" key="2">
    <source>
        <dbReference type="Proteomes" id="UP000033033"/>
    </source>
</evidence>
<proteinExistence type="predicted"/>
<dbReference type="STRING" id="1434108.MSBRM_1031"/>
<dbReference type="AlphaFoldDB" id="A0A0E3QU01"/>
<dbReference type="KEGG" id="mby:MSBRM_1031"/>
<dbReference type="EMBL" id="CP009528">
    <property type="protein sequence ID" value="AKB54029.1"/>
    <property type="molecule type" value="Genomic_DNA"/>
</dbReference>
<sequence length="109" mass="12746">MAVTTCHVVNIYSNFHRICRLSRFFRTARRLKDSSELFYSFIFSFKQSNLYEIRISYPAVIGYTYSSFRNIGIFTLKIPRGILPCDLILGAYPKSHFVLNHQEFSGLFS</sequence>
<name>A0A0E3QU01_METBA</name>
<accession>A0A0E3QU01</accession>
<gene>
    <name evidence="1" type="ORF">MSBRM_1031</name>
</gene>